<comment type="function">
    <text evidence="1">Thiol-specific peroxidase that catalyzes the reduction of hydrogen peroxide and organic hydroperoxides to water and alcohols, respectively. Plays a role in cell protection against oxidative stress by detoxifying peroxides and as sensor of hydrogen peroxide-mediated signaling events.</text>
</comment>
<sequence length="217" mass="24345">MENNRDLKTKLDAKRANFDANASDNKKRAYKEGIESVEESGIIDYAMKVGDQAPDFTLTNAVGESKTLSDYLKDGKVVLTWYRGGWCPYCNITLHQLQEELPNFKANNATLLALTPELPDNSISTKEKNELEFEVLSDVGNKVAKDYGIVFKLTDEVAGMYNEAFALNDHNGDKTNELPLAATYIIDQNGEIIYSFLDADYRNRAEPSEITEVLKNN</sequence>
<dbReference type="Gene3D" id="3.40.30.10">
    <property type="entry name" value="Glutaredoxin"/>
    <property type="match status" value="1"/>
</dbReference>
<dbReference type="CDD" id="cd02970">
    <property type="entry name" value="PRX_like2"/>
    <property type="match status" value="1"/>
</dbReference>
<evidence type="ECO:0000256" key="9">
    <source>
        <dbReference type="ARBA" id="ARBA00038489"/>
    </source>
</evidence>
<organism evidence="13 14">
    <name type="scientific">Brumimicrobium aurantiacum</name>
    <dbReference type="NCBI Taxonomy" id="1737063"/>
    <lineage>
        <taxon>Bacteria</taxon>
        <taxon>Pseudomonadati</taxon>
        <taxon>Bacteroidota</taxon>
        <taxon>Flavobacteriia</taxon>
        <taxon>Flavobacteriales</taxon>
        <taxon>Crocinitomicaceae</taxon>
        <taxon>Brumimicrobium</taxon>
    </lineage>
</organism>
<evidence type="ECO:0000256" key="8">
    <source>
        <dbReference type="ARBA" id="ARBA00032824"/>
    </source>
</evidence>
<dbReference type="AlphaFoldDB" id="A0A3E1EV93"/>
<dbReference type="PROSITE" id="PS51352">
    <property type="entry name" value="THIOREDOXIN_2"/>
    <property type="match status" value="1"/>
</dbReference>
<comment type="similarity">
    <text evidence="9">Belongs to the peroxiredoxin family. BCP/PrxQ subfamily.</text>
</comment>
<evidence type="ECO:0000256" key="6">
    <source>
        <dbReference type="ARBA" id="ARBA00023157"/>
    </source>
</evidence>
<name>A0A3E1EV93_9FLAO</name>
<comment type="catalytic activity">
    <reaction evidence="11">
        <text>a hydroperoxide + [thioredoxin]-dithiol = an alcohol + [thioredoxin]-disulfide + H2O</text>
        <dbReference type="Rhea" id="RHEA:62620"/>
        <dbReference type="Rhea" id="RHEA-COMP:10698"/>
        <dbReference type="Rhea" id="RHEA-COMP:10700"/>
        <dbReference type="ChEBI" id="CHEBI:15377"/>
        <dbReference type="ChEBI" id="CHEBI:29950"/>
        <dbReference type="ChEBI" id="CHEBI:30879"/>
        <dbReference type="ChEBI" id="CHEBI:35924"/>
        <dbReference type="ChEBI" id="CHEBI:50058"/>
        <dbReference type="EC" id="1.11.1.24"/>
    </reaction>
</comment>
<gene>
    <name evidence="13" type="ORF">DXU93_13290</name>
</gene>
<dbReference type="PANTHER" id="PTHR42801:SF7">
    <property type="entry name" value="SLL1159 PROTEIN"/>
    <property type="match status" value="1"/>
</dbReference>
<dbReference type="GO" id="GO:0008379">
    <property type="term" value="F:thioredoxin peroxidase activity"/>
    <property type="evidence" value="ECO:0007669"/>
    <property type="project" value="TreeGrafter"/>
</dbReference>
<keyword evidence="5" id="KW-0560">Oxidoreductase</keyword>
<dbReference type="EC" id="1.11.1.24" evidence="2"/>
<dbReference type="InterPro" id="IPR000866">
    <property type="entry name" value="AhpC/TSA"/>
</dbReference>
<evidence type="ECO:0000313" key="13">
    <source>
        <dbReference type="EMBL" id="RFC53475.1"/>
    </source>
</evidence>
<keyword evidence="3" id="KW-0575">Peroxidase</keyword>
<feature type="domain" description="Thioredoxin" evidence="12">
    <location>
        <begin position="47"/>
        <end position="217"/>
    </location>
</feature>
<evidence type="ECO:0000256" key="10">
    <source>
        <dbReference type="ARBA" id="ARBA00042639"/>
    </source>
</evidence>
<dbReference type="Pfam" id="PF00578">
    <property type="entry name" value="AhpC-TSA"/>
    <property type="match status" value="1"/>
</dbReference>
<dbReference type="InterPro" id="IPR036249">
    <property type="entry name" value="Thioredoxin-like_sf"/>
</dbReference>
<dbReference type="PANTHER" id="PTHR42801">
    <property type="entry name" value="THIOREDOXIN-DEPENDENT PEROXIDE REDUCTASE"/>
    <property type="match status" value="1"/>
</dbReference>
<evidence type="ECO:0000256" key="5">
    <source>
        <dbReference type="ARBA" id="ARBA00023002"/>
    </source>
</evidence>
<evidence type="ECO:0000256" key="4">
    <source>
        <dbReference type="ARBA" id="ARBA00022862"/>
    </source>
</evidence>
<dbReference type="Proteomes" id="UP000257127">
    <property type="component" value="Unassembled WGS sequence"/>
</dbReference>
<dbReference type="EMBL" id="QURB01000009">
    <property type="protein sequence ID" value="RFC53475.1"/>
    <property type="molecule type" value="Genomic_DNA"/>
</dbReference>
<keyword evidence="14" id="KW-1185">Reference proteome</keyword>
<dbReference type="InterPro" id="IPR013766">
    <property type="entry name" value="Thioredoxin_domain"/>
</dbReference>
<evidence type="ECO:0000256" key="1">
    <source>
        <dbReference type="ARBA" id="ARBA00003330"/>
    </source>
</evidence>
<protein>
    <recommendedName>
        <fullName evidence="2">thioredoxin-dependent peroxiredoxin</fullName>
        <ecNumber evidence="2">1.11.1.24</ecNumber>
    </recommendedName>
    <alternativeName>
        <fullName evidence="8">Thioredoxin peroxidase</fullName>
    </alternativeName>
    <alternativeName>
        <fullName evidence="10">Thioredoxin-dependent peroxiredoxin Bcp</fullName>
    </alternativeName>
</protein>
<dbReference type="SUPFAM" id="SSF52833">
    <property type="entry name" value="Thioredoxin-like"/>
    <property type="match status" value="1"/>
</dbReference>
<dbReference type="GO" id="GO:0045454">
    <property type="term" value="P:cell redox homeostasis"/>
    <property type="evidence" value="ECO:0007669"/>
    <property type="project" value="TreeGrafter"/>
</dbReference>
<evidence type="ECO:0000259" key="12">
    <source>
        <dbReference type="PROSITE" id="PS51352"/>
    </source>
</evidence>
<dbReference type="OrthoDB" id="9809746at2"/>
<dbReference type="GO" id="GO:0034599">
    <property type="term" value="P:cellular response to oxidative stress"/>
    <property type="evidence" value="ECO:0007669"/>
    <property type="project" value="TreeGrafter"/>
</dbReference>
<dbReference type="InterPro" id="IPR050924">
    <property type="entry name" value="Peroxiredoxin_BCP/PrxQ"/>
</dbReference>
<comment type="caution">
    <text evidence="13">The sequence shown here is derived from an EMBL/GenBank/DDBJ whole genome shotgun (WGS) entry which is preliminary data.</text>
</comment>
<evidence type="ECO:0000256" key="11">
    <source>
        <dbReference type="ARBA" id="ARBA00049091"/>
    </source>
</evidence>
<proteinExistence type="inferred from homology"/>
<dbReference type="GO" id="GO:0005737">
    <property type="term" value="C:cytoplasm"/>
    <property type="evidence" value="ECO:0007669"/>
    <property type="project" value="TreeGrafter"/>
</dbReference>
<reference evidence="13 14" key="1">
    <citation type="submission" date="2018-08" db="EMBL/GenBank/DDBJ databases">
        <title>The draft genome squence of Brumimicrobium sp. N62.</title>
        <authorList>
            <person name="Du Z.-J."/>
            <person name="Luo H.-R."/>
        </authorList>
    </citation>
    <scope>NUCLEOTIDE SEQUENCE [LARGE SCALE GENOMIC DNA]</scope>
    <source>
        <strain evidence="13 14">N62</strain>
    </source>
</reference>
<evidence type="ECO:0000256" key="3">
    <source>
        <dbReference type="ARBA" id="ARBA00022559"/>
    </source>
</evidence>
<evidence type="ECO:0000313" key="14">
    <source>
        <dbReference type="Proteomes" id="UP000257127"/>
    </source>
</evidence>
<keyword evidence="6" id="KW-1015">Disulfide bond</keyword>
<accession>A0A3E1EV93</accession>
<keyword evidence="4" id="KW-0049">Antioxidant</keyword>
<evidence type="ECO:0000256" key="2">
    <source>
        <dbReference type="ARBA" id="ARBA00013017"/>
    </source>
</evidence>
<keyword evidence="7" id="KW-0676">Redox-active center</keyword>
<evidence type="ECO:0000256" key="7">
    <source>
        <dbReference type="ARBA" id="ARBA00023284"/>
    </source>
</evidence>